<protein>
    <submittedName>
        <fullName evidence="4">MerR family transcriptional regulator</fullName>
    </submittedName>
</protein>
<keyword evidence="1" id="KW-0175">Coiled coil</keyword>
<proteinExistence type="predicted"/>
<dbReference type="Proteomes" id="UP000774947">
    <property type="component" value="Unassembled WGS sequence"/>
</dbReference>
<dbReference type="SUPFAM" id="SSF46955">
    <property type="entry name" value="Putative DNA-binding domain"/>
    <property type="match status" value="1"/>
</dbReference>
<feature type="coiled-coil region" evidence="1">
    <location>
        <begin position="88"/>
        <end position="115"/>
    </location>
</feature>
<dbReference type="Gene3D" id="1.10.1660.10">
    <property type="match status" value="1"/>
</dbReference>
<sequence length="170" mass="19458">MRGEKGMGQSKRKDYTISEIARLSGVTVASVSKYVKRNGLKPARLGKNNAKYFDNSVLDEIKSYYQRKSEKQREASSDHRAPTKDDIIDELRARIRDLQATNELLRGELKVKNDQIADAIRLADQAQKLDLTTHNQKVLPEPEVKTTEVKDASEHDDEKKTKKFKLWPFG</sequence>
<reference evidence="4" key="1">
    <citation type="journal article" date="2021" name="PeerJ">
        <title>Extensive microbial diversity within the chicken gut microbiome revealed by metagenomics and culture.</title>
        <authorList>
            <person name="Gilroy R."/>
            <person name="Ravi A."/>
            <person name="Getino M."/>
            <person name="Pursley I."/>
            <person name="Horton D.L."/>
            <person name="Alikhan N.F."/>
            <person name="Baker D."/>
            <person name="Gharbi K."/>
            <person name="Hall N."/>
            <person name="Watson M."/>
            <person name="Adriaenssens E.M."/>
            <person name="Foster-Nyarko E."/>
            <person name="Jarju S."/>
            <person name="Secka A."/>
            <person name="Antonio M."/>
            <person name="Oren A."/>
            <person name="Chaudhuri R.R."/>
            <person name="La Ragione R."/>
            <person name="Hildebrand F."/>
            <person name="Pallen M.J."/>
        </authorList>
    </citation>
    <scope>NUCLEOTIDE SEQUENCE</scope>
    <source>
        <strain evidence="4">CHK173-2119</strain>
    </source>
</reference>
<name>A0A921DWI3_9LACO</name>
<dbReference type="InterPro" id="IPR000551">
    <property type="entry name" value="MerR-type_HTH_dom"/>
</dbReference>
<dbReference type="AlphaFoldDB" id="A0A921DWI3"/>
<accession>A0A921DWI3</accession>
<dbReference type="EMBL" id="DYXY01000207">
    <property type="protein sequence ID" value="HJE15973.1"/>
    <property type="molecule type" value="Genomic_DNA"/>
</dbReference>
<comment type="caution">
    <text evidence="4">The sequence shown here is derived from an EMBL/GenBank/DDBJ whole genome shotgun (WGS) entry which is preliminary data.</text>
</comment>
<gene>
    <name evidence="4" type="ORF">K8W17_07835</name>
</gene>
<evidence type="ECO:0000313" key="4">
    <source>
        <dbReference type="EMBL" id="HJE15973.1"/>
    </source>
</evidence>
<evidence type="ECO:0000256" key="2">
    <source>
        <dbReference type="SAM" id="MobiDB-lite"/>
    </source>
</evidence>
<evidence type="ECO:0000256" key="1">
    <source>
        <dbReference type="SAM" id="Coils"/>
    </source>
</evidence>
<dbReference type="GO" id="GO:0003677">
    <property type="term" value="F:DNA binding"/>
    <property type="evidence" value="ECO:0007669"/>
    <property type="project" value="InterPro"/>
</dbReference>
<feature type="domain" description="HTH merR-type" evidence="3">
    <location>
        <begin position="15"/>
        <end position="62"/>
    </location>
</feature>
<dbReference type="Pfam" id="PF13411">
    <property type="entry name" value="MerR_1"/>
    <property type="match status" value="1"/>
</dbReference>
<evidence type="ECO:0000313" key="5">
    <source>
        <dbReference type="Proteomes" id="UP000774947"/>
    </source>
</evidence>
<feature type="region of interest" description="Disordered" evidence="2">
    <location>
        <begin position="133"/>
        <end position="162"/>
    </location>
</feature>
<evidence type="ECO:0000259" key="3">
    <source>
        <dbReference type="Pfam" id="PF13411"/>
    </source>
</evidence>
<organism evidence="4 5">
    <name type="scientific">Lapidilactobacillus dextrinicus</name>
    <dbReference type="NCBI Taxonomy" id="51664"/>
    <lineage>
        <taxon>Bacteria</taxon>
        <taxon>Bacillati</taxon>
        <taxon>Bacillota</taxon>
        <taxon>Bacilli</taxon>
        <taxon>Lactobacillales</taxon>
        <taxon>Lactobacillaceae</taxon>
        <taxon>Lapidilactobacillus</taxon>
    </lineage>
</organism>
<feature type="compositionally biased region" description="Basic and acidic residues" evidence="2">
    <location>
        <begin position="140"/>
        <end position="160"/>
    </location>
</feature>
<dbReference type="InterPro" id="IPR009061">
    <property type="entry name" value="DNA-bd_dom_put_sf"/>
</dbReference>
<reference evidence="4" key="2">
    <citation type="submission" date="2021-09" db="EMBL/GenBank/DDBJ databases">
        <authorList>
            <person name="Gilroy R."/>
        </authorList>
    </citation>
    <scope>NUCLEOTIDE SEQUENCE</scope>
    <source>
        <strain evidence="4">CHK173-2119</strain>
    </source>
</reference>
<dbReference type="GO" id="GO:0006355">
    <property type="term" value="P:regulation of DNA-templated transcription"/>
    <property type="evidence" value="ECO:0007669"/>
    <property type="project" value="InterPro"/>
</dbReference>